<dbReference type="SMART" id="SM00642">
    <property type="entry name" value="Aamy"/>
    <property type="match status" value="1"/>
</dbReference>
<dbReference type="InterPro" id="IPR004185">
    <property type="entry name" value="Glyco_hydro_13_lg-like_dom"/>
</dbReference>
<dbReference type="Gene3D" id="3.20.20.80">
    <property type="entry name" value="Glycosidases"/>
    <property type="match status" value="1"/>
</dbReference>
<dbReference type="CDD" id="cd11338">
    <property type="entry name" value="AmyAc_CMD"/>
    <property type="match status" value="1"/>
</dbReference>
<dbReference type="SUPFAM" id="SSF51445">
    <property type="entry name" value="(Trans)glycosidases"/>
    <property type="match status" value="1"/>
</dbReference>
<dbReference type="InterPro" id="IPR013783">
    <property type="entry name" value="Ig-like_fold"/>
</dbReference>
<keyword evidence="1" id="KW-0378">Hydrolase</keyword>
<dbReference type="Gene3D" id="2.60.40.10">
    <property type="entry name" value="Immunoglobulins"/>
    <property type="match status" value="1"/>
</dbReference>
<dbReference type="InterPro" id="IPR045857">
    <property type="entry name" value="O16G_dom_2"/>
</dbReference>
<dbReference type="InterPro" id="IPR014756">
    <property type="entry name" value="Ig_E-set"/>
</dbReference>
<keyword evidence="5" id="KW-1185">Reference proteome</keyword>
<dbReference type="RefSeq" id="WP_076109381.1">
    <property type="nucleotide sequence ID" value="NZ_MPTB01000003.1"/>
</dbReference>
<evidence type="ECO:0000259" key="3">
    <source>
        <dbReference type="SMART" id="SM00642"/>
    </source>
</evidence>
<dbReference type="Pfam" id="PF02903">
    <property type="entry name" value="Alpha-amylase_N"/>
    <property type="match status" value="1"/>
</dbReference>
<sequence length="615" mass="71239">MELAAFIHEPKGAFSYAVNQETLHIRIKTKRDDIQAVKLLPIDPYNWKPVSKGSHVWEFAVKTIQPVEMKKEYVTRLHDCWFAEVPGFKWSRIRYGFILDDGQELCFAGSHSFIPMQEDSTPPADHTNYFNYPYILEDDLYRAPAWVRDTVWYQIFPDRFNRGAAGEQNNLLAWGSDELDGPEKKFGGDLQGVTEKLDYIRGLGCDGIYFTPIFESPSSHKYDTKDYFRIDPQFGDNESFGLLVEEAHKRGIKVMLDAVFNHCGHEHPFWQDVLKNGQDSLYFDYFYIMDPDKPVVSNSMAATADDDDLGAHLNYRTFGFAENMPKWNTENAEAREYLLSVAVYWTERYNIDGWRLDVANEVPHDFWREFRKKIKGINKEIYILGENWFYSNPWLQGDQFDAVMNYEFTAAVTRFFGVRLQNQERFTAADFVYAINGLLVSYPKPVMQNMFNLLDSHDTARILHSCGDNAELVKLAYVFQLTYGGSPSIYYGGEVGLGGDEHHNRQCMPWDTAKQNQDLYQTIRRLIELRKQYNVFKETDIRWLSIDDETGSLIYSKESQGSTLYVLIHNSPVAASLNLPVELKDQVLQDIFAGESVRLSDEISMEPYSFRLLVH</sequence>
<accession>A0ABX3HRY7</accession>
<name>A0ABX3HRY7_PAEBO</name>
<dbReference type="InterPro" id="IPR006047">
    <property type="entry name" value="GH13_cat_dom"/>
</dbReference>
<dbReference type="Pfam" id="PF00128">
    <property type="entry name" value="Alpha-amylase"/>
    <property type="match status" value="1"/>
</dbReference>
<proteinExistence type="predicted"/>
<protein>
    <submittedName>
        <fullName evidence="4">Alpha-glycosidase</fullName>
    </submittedName>
</protein>
<evidence type="ECO:0000256" key="1">
    <source>
        <dbReference type="ARBA" id="ARBA00022801"/>
    </source>
</evidence>
<evidence type="ECO:0000313" key="4">
    <source>
        <dbReference type="EMBL" id="OMD52528.1"/>
    </source>
</evidence>
<dbReference type="InterPro" id="IPR013780">
    <property type="entry name" value="Glyco_hydro_b"/>
</dbReference>
<keyword evidence="2" id="KW-0326">Glycosidase</keyword>
<feature type="domain" description="Glycosyl hydrolase family 13 catalytic" evidence="3">
    <location>
        <begin position="154"/>
        <end position="530"/>
    </location>
</feature>
<reference evidence="4 5" key="1">
    <citation type="submission" date="2016-10" db="EMBL/GenBank/DDBJ databases">
        <title>Paenibacillus species isolates.</title>
        <authorList>
            <person name="Beno S.M."/>
        </authorList>
    </citation>
    <scope>NUCLEOTIDE SEQUENCE [LARGE SCALE GENOMIC DNA]</scope>
    <source>
        <strain evidence="4 5">FSL H7-0744</strain>
    </source>
</reference>
<dbReference type="CDD" id="cd02857">
    <property type="entry name" value="E_set_CDase_PDE_N"/>
    <property type="match status" value="1"/>
</dbReference>
<dbReference type="PANTHER" id="PTHR10357:SF210">
    <property type="entry name" value="MALTODEXTRIN GLUCOSIDASE"/>
    <property type="match status" value="1"/>
</dbReference>
<evidence type="ECO:0000256" key="2">
    <source>
        <dbReference type="ARBA" id="ARBA00023295"/>
    </source>
</evidence>
<dbReference type="InterPro" id="IPR017853">
    <property type="entry name" value="GH"/>
</dbReference>
<organism evidence="4 5">
    <name type="scientific">Paenibacillus borealis</name>
    <dbReference type="NCBI Taxonomy" id="160799"/>
    <lineage>
        <taxon>Bacteria</taxon>
        <taxon>Bacillati</taxon>
        <taxon>Bacillota</taxon>
        <taxon>Bacilli</taxon>
        <taxon>Bacillales</taxon>
        <taxon>Paenibacillaceae</taxon>
        <taxon>Paenibacillus</taxon>
    </lineage>
</organism>
<evidence type="ECO:0000313" key="5">
    <source>
        <dbReference type="Proteomes" id="UP000187412"/>
    </source>
</evidence>
<dbReference type="Gene3D" id="2.60.40.1180">
    <property type="entry name" value="Golgi alpha-mannosidase II"/>
    <property type="match status" value="1"/>
</dbReference>
<dbReference type="EMBL" id="MPTB01000003">
    <property type="protein sequence ID" value="OMD52528.1"/>
    <property type="molecule type" value="Genomic_DNA"/>
</dbReference>
<dbReference type="Proteomes" id="UP000187412">
    <property type="component" value="Unassembled WGS sequence"/>
</dbReference>
<dbReference type="Gene3D" id="3.90.400.10">
    <property type="entry name" value="Oligo-1,6-glucosidase, Domain 2"/>
    <property type="match status" value="1"/>
</dbReference>
<gene>
    <name evidence="4" type="ORF">BSK56_03755</name>
</gene>
<comment type="caution">
    <text evidence="4">The sequence shown here is derived from an EMBL/GenBank/DDBJ whole genome shotgun (WGS) entry which is preliminary data.</text>
</comment>
<dbReference type="SUPFAM" id="SSF51011">
    <property type="entry name" value="Glycosyl hydrolase domain"/>
    <property type="match status" value="1"/>
</dbReference>
<dbReference type="SUPFAM" id="SSF81296">
    <property type="entry name" value="E set domains"/>
    <property type="match status" value="1"/>
</dbReference>
<dbReference type="PANTHER" id="PTHR10357">
    <property type="entry name" value="ALPHA-AMYLASE FAMILY MEMBER"/>
    <property type="match status" value="1"/>
</dbReference>